<dbReference type="InParanoid" id="A0A1E7FEZ6"/>
<dbReference type="KEGG" id="fcy:FRACYDRAFT_239345"/>
<sequence length="766" mass="85812">MTDDEGEAEVEDHDQRETSINCHQHKQTVRKREIRTSTDVRRLPLTRSIGRRMFVLFWVCIVSWRDSSNHHHRQRFVTGKFPLIVSVEENPTRKWLDLGRKQQQSGLIVQVNGTNIDRSLASYDRYQWLDDLERKELHDRYATVSVELLAEINIEKPGYLQILSSDGAGSLAALSRDVQHQQQNTANGGTIWNRWRKDSTQHLDSQEEELALRDRLWSTGFSLTSPRGFMKCVDIHDGYIHTLNPRSESAISWPNEITKVPTNIIQRCDDSPSSRDHVIQQHQHQQPFLGGNFSDRSNVGSSYTQDALLVADGFLVPGKDRGGIYVVKNPGHEQLEWTISMTDPYSTDRWFYHKAIWIDLTGDGRQSILTARAKLRKVAASTTSNIGNGSVSSSASGPSDAMEQGRPKNGQLIWLEMPKPPHFDVETGTPLEEDGTTFNPFNARHLPWKERVLATGPDVTFAVADMDPNDDTIEVLASQFFDEKVTLHSIRRGPNPQVTFSRVIDNKPGASFGGILVDLDPAEKRESHLVVDSGSTIKSLSQGNSFSHFLVTSHEANFKDKSDKSTANNVMMTEYKGGNDKQQSEGQIRGGSLFAYKVPKGKNAWKTAPWIRTTIATGFQVKQQIWNVINPGAPGFAYAFHARKDDESQGKRPMIAVAGDCAESAYIFRPQESLVEGVELNTRKEEGGECDTLQSDLQAEYKLMCEIKCGATVGSIAVGYDDLCSAEQESGYAKIYIPCFEKDKILVFALGSGEEEDIVEIDESGW</sequence>
<dbReference type="PANTHER" id="PTHR35836">
    <property type="entry name" value="VCBS REPEAT-CONTAINING PROTEIN"/>
    <property type="match status" value="1"/>
</dbReference>
<evidence type="ECO:0000313" key="2">
    <source>
        <dbReference type="EMBL" id="OEU16752.1"/>
    </source>
</evidence>
<accession>A0A1E7FEZ6</accession>
<organism evidence="2 3">
    <name type="scientific">Fragilariopsis cylindrus CCMP1102</name>
    <dbReference type="NCBI Taxonomy" id="635003"/>
    <lineage>
        <taxon>Eukaryota</taxon>
        <taxon>Sar</taxon>
        <taxon>Stramenopiles</taxon>
        <taxon>Ochrophyta</taxon>
        <taxon>Bacillariophyta</taxon>
        <taxon>Bacillariophyceae</taxon>
        <taxon>Bacillariophycidae</taxon>
        <taxon>Bacillariales</taxon>
        <taxon>Bacillariaceae</taxon>
        <taxon>Fragilariopsis</taxon>
    </lineage>
</organism>
<keyword evidence="3" id="KW-1185">Reference proteome</keyword>
<proteinExistence type="predicted"/>
<evidence type="ECO:0000256" key="1">
    <source>
        <dbReference type="SAM" id="MobiDB-lite"/>
    </source>
</evidence>
<protein>
    <submittedName>
        <fullName evidence="2">Uncharacterized protein</fullName>
    </submittedName>
</protein>
<dbReference type="AlphaFoldDB" id="A0A1E7FEZ6"/>
<feature type="region of interest" description="Disordered" evidence="1">
    <location>
        <begin position="382"/>
        <end position="406"/>
    </location>
</feature>
<feature type="compositionally biased region" description="Low complexity" evidence="1">
    <location>
        <begin position="382"/>
        <end position="399"/>
    </location>
</feature>
<dbReference type="OrthoDB" id="10022113at2759"/>
<name>A0A1E7FEZ6_9STRA</name>
<reference evidence="2 3" key="1">
    <citation type="submission" date="2016-09" db="EMBL/GenBank/DDBJ databases">
        <title>Extensive genetic diversity and differential bi-allelic expression allows diatom success in the polar Southern Ocean.</title>
        <authorList>
            <consortium name="DOE Joint Genome Institute"/>
            <person name="Mock T."/>
            <person name="Otillar R.P."/>
            <person name="Strauss J."/>
            <person name="Dupont C."/>
            <person name="Frickenhaus S."/>
            <person name="Maumus F."/>
            <person name="Mcmullan M."/>
            <person name="Sanges R."/>
            <person name="Schmutz J."/>
            <person name="Toseland A."/>
            <person name="Valas R."/>
            <person name="Veluchamy A."/>
            <person name="Ward B.J."/>
            <person name="Allen A."/>
            <person name="Barry K."/>
            <person name="Falciatore A."/>
            <person name="Ferrante M."/>
            <person name="Fortunato A.E."/>
            <person name="Gloeckner G."/>
            <person name="Gruber A."/>
            <person name="Hipkin R."/>
            <person name="Janech M."/>
            <person name="Kroth P."/>
            <person name="Leese F."/>
            <person name="Lindquist E."/>
            <person name="Lyon B.R."/>
            <person name="Martin J."/>
            <person name="Mayer C."/>
            <person name="Parker M."/>
            <person name="Quesneville H."/>
            <person name="Raymond J."/>
            <person name="Uhlig C."/>
            <person name="Valentin K.U."/>
            <person name="Worden A.Z."/>
            <person name="Armbrust E.V."/>
            <person name="Bowler C."/>
            <person name="Green B."/>
            <person name="Moulton V."/>
            <person name="Van Oosterhout C."/>
            <person name="Grigoriev I."/>
        </authorList>
    </citation>
    <scope>NUCLEOTIDE SEQUENCE [LARGE SCALE GENOMIC DNA]</scope>
    <source>
        <strain evidence="2 3">CCMP1102</strain>
    </source>
</reference>
<gene>
    <name evidence="2" type="ORF">FRACYDRAFT_239345</name>
</gene>
<dbReference type="Proteomes" id="UP000095751">
    <property type="component" value="Unassembled WGS sequence"/>
</dbReference>
<evidence type="ECO:0000313" key="3">
    <source>
        <dbReference type="Proteomes" id="UP000095751"/>
    </source>
</evidence>
<dbReference type="EMBL" id="KV784358">
    <property type="protein sequence ID" value="OEU16752.1"/>
    <property type="molecule type" value="Genomic_DNA"/>
</dbReference>
<dbReference type="PANTHER" id="PTHR35836:SF1">
    <property type="entry name" value="VCBS REPEAT-CONTAINING PROTEIN"/>
    <property type="match status" value="1"/>
</dbReference>